<protein>
    <submittedName>
        <fullName evidence="1">Uncharacterized protein</fullName>
    </submittedName>
</protein>
<organism evidence="1 2">
    <name type="scientific">Lophium mytilinum</name>
    <dbReference type="NCBI Taxonomy" id="390894"/>
    <lineage>
        <taxon>Eukaryota</taxon>
        <taxon>Fungi</taxon>
        <taxon>Dikarya</taxon>
        <taxon>Ascomycota</taxon>
        <taxon>Pezizomycotina</taxon>
        <taxon>Dothideomycetes</taxon>
        <taxon>Pleosporomycetidae</taxon>
        <taxon>Mytilinidiales</taxon>
        <taxon>Mytilinidiaceae</taxon>
        <taxon>Lophium</taxon>
    </lineage>
</organism>
<name>A0A6A6QFV5_9PEZI</name>
<gene>
    <name evidence="1" type="ORF">BU16DRAFT_142557</name>
</gene>
<sequence>MSVPTFSCPACSYITISRETVPKRVHWPTSSPSPTSPLTKSSTNLLKTITMPPLTPSAITLPAFKELLSRYPAAVPPKLHDLDTARFTTLPATVAKRRDQNSGDTWLEKAEVLQLVEWKLKHGTFRPTLLKLVASNPAERIEESTRNAFAALPDTAAALPLLTPLSGIGPATASLLLAVAAPERAPFFSDEMR</sequence>
<reference evidence="1" key="1">
    <citation type="journal article" date="2020" name="Stud. Mycol.">
        <title>101 Dothideomycetes genomes: a test case for predicting lifestyles and emergence of pathogens.</title>
        <authorList>
            <person name="Haridas S."/>
            <person name="Albert R."/>
            <person name="Binder M."/>
            <person name="Bloem J."/>
            <person name="Labutti K."/>
            <person name="Salamov A."/>
            <person name="Andreopoulos B."/>
            <person name="Baker S."/>
            <person name="Barry K."/>
            <person name="Bills G."/>
            <person name="Bluhm B."/>
            <person name="Cannon C."/>
            <person name="Castanera R."/>
            <person name="Culley D."/>
            <person name="Daum C."/>
            <person name="Ezra D."/>
            <person name="Gonzalez J."/>
            <person name="Henrissat B."/>
            <person name="Kuo A."/>
            <person name="Liang C."/>
            <person name="Lipzen A."/>
            <person name="Lutzoni F."/>
            <person name="Magnuson J."/>
            <person name="Mondo S."/>
            <person name="Nolan M."/>
            <person name="Ohm R."/>
            <person name="Pangilinan J."/>
            <person name="Park H.-J."/>
            <person name="Ramirez L."/>
            <person name="Alfaro M."/>
            <person name="Sun H."/>
            <person name="Tritt A."/>
            <person name="Yoshinaga Y."/>
            <person name="Zwiers L.-H."/>
            <person name="Turgeon B."/>
            <person name="Goodwin S."/>
            <person name="Spatafora J."/>
            <person name="Crous P."/>
            <person name="Grigoriev I."/>
        </authorList>
    </citation>
    <scope>NUCLEOTIDE SEQUENCE</scope>
    <source>
        <strain evidence="1">CBS 269.34</strain>
    </source>
</reference>
<dbReference type="PANTHER" id="PTHR21521">
    <property type="entry name" value="AMUN, ISOFORM A"/>
    <property type="match status" value="1"/>
</dbReference>
<dbReference type="Proteomes" id="UP000799750">
    <property type="component" value="Unassembled WGS sequence"/>
</dbReference>
<dbReference type="EMBL" id="MU004196">
    <property type="protein sequence ID" value="KAF2491061.1"/>
    <property type="molecule type" value="Genomic_DNA"/>
</dbReference>
<keyword evidence="2" id="KW-1185">Reference proteome</keyword>
<dbReference type="OrthoDB" id="8249012at2759"/>
<accession>A0A6A6QFV5</accession>
<dbReference type="PANTHER" id="PTHR21521:SF0">
    <property type="entry name" value="AMUN, ISOFORM A"/>
    <property type="match status" value="1"/>
</dbReference>
<evidence type="ECO:0000313" key="1">
    <source>
        <dbReference type="EMBL" id="KAF2491061.1"/>
    </source>
</evidence>
<evidence type="ECO:0000313" key="2">
    <source>
        <dbReference type="Proteomes" id="UP000799750"/>
    </source>
</evidence>
<dbReference type="AlphaFoldDB" id="A0A6A6QFV5"/>
<proteinExistence type="predicted"/>